<dbReference type="Gene3D" id="2.10.70.10">
    <property type="entry name" value="Complement Module, domain 1"/>
    <property type="match status" value="1"/>
</dbReference>
<dbReference type="InterPro" id="IPR019600">
    <property type="entry name" value="Hemin_uptake_protein_HemP"/>
</dbReference>
<dbReference type="Proteomes" id="UP000051660">
    <property type="component" value="Unassembled WGS sequence"/>
</dbReference>
<protein>
    <submittedName>
        <fullName evidence="2">Hemin transporter HemP</fullName>
    </submittedName>
</protein>
<name>A0A0R3MJW1_9BRAD</name>
<dbReference type="AlphaFoldDB" id="A0A0R3MJW1"/>
<dbReference type="OrthoDB" id="7870498at2"/>
<accession>A0A0R3MJW1</accession>
<dbReference type="RefSeq" id="WP_057861602.1">
    <property type="nucleotide sequence ID" value="NZ_LLYB01000106.1"/>
</dbReference>
<organism evidence="2 3">
    <name type="scientific">Bradyrhizobium lablabi</name>
    <dbReference type="NCBI Taxonomy" id="722472"/>
    <lineage>
        <taxon>Bacteria</taxon>
        <taxon>Pseudomonadati</taxon>
        <taxon>Pseudomonadota</taxon>
        <taxon>Alphaproteobacteria</taxon>
        <taxon>Hyphomicrobiales</taxon>
        <taxon>Nitrobacteraceae</taxon>
        <taxon>Bradyrhizobium</taxon>
    </lineage>
</organism>
<evidence type="ECO:0000313" key="2">
    <source>
        <dbReference type="EMBL" id="KRR18399.1"/>
    </source>
</evidence>
<dbReference type="EMBL" id="LLYB01000106">
    <property type="protein sequence ID" value="KRR18399.1"/>
    <property type="molecule type" value="Genomic_DNA"/>
</dbReference>
<proteinExistence type="predicted"/>
<reference evidence="2 3" key="1">
    <citation type="submission" date="2014-03" db="EMBL/GenBank/DDBJ databases">
        <title>Bradyrhizobium valentinum sp. nov., isolated from effective nodules of Lupinus mariae-josephae, a lupine endemic of basic-lime soils in Eastern Spain.</title>
        <authorList>
            <person name="Duran D."/>
            <person name="Rey L."/>
            <person name="Navarro A."/>
            <person name="Busquets A."/>
            <person name="Imperial J."/>
            <person name="Ruiz-Argueso T."/>
        </authorList>
    </citation>
    <scope>NUCLEOTIDE SEQUENCE [LARGE SCALE GENOMIC DNA]</scope>
    <source>
        <strain evidence="2 3">CCBAU 23086</strain>
    </source>
</reference>
<gene>
    <name evidence="2" type="ORF">CQ14_29890</name>
</gene>
<evidence type="ECO:0000313" key="3">
    <source>
        <dbReference type="Proteomes" id="UP000051660"/>
    </source>
</evidence>
<evidence type="ECO:0000256" key="1">
    <source>
        <dbReference type="SAM" id="MobiDB-lite"/>
    </source>
</evidence>
<sequence>MSAAKGDKFGDARTQAGNSASAARSLAISGNRIDSRELFASEREIIIAHGAENYRLRLTSQNKLILTK</sequence>
<feature type="compositionally biased region" description="Basic and acidic residues" evidence="1">
    <location>
        <begin position="1"/>
        <end position="11"/>
    </location>
</feature>
<dbReference type="Pfam" id="PF10636">
    <property type="entry name" value="hemP"/>
    <property type="match status" value="1"/>
</dbReference>
<feature type="region of interest" description="Disordered" evidence="1">
    <location>
        <begin position="1"/>
        <end position="25"/>
    </location>
</feature>
<comment type="caution">
    <text evidence="2">The sequence shown here is derived from an EMBL/GenBank/DDBJ whole genome shotgun (WGS) entry which is preliminary data.</text>
</comment>